<comment type="function">
    <text evidence="1">Transcriptional repressor of xylose-utilizing enzymes.</text>
</comment>
<dbReference type="Pfam" id="PF00480">
    <property type="entry name" value="ROK"/>
    <property type="match status" value="1"/>
</dbReference>
<accession>A0ABV1DBT4</accession>
<dbReference type="SUPFAM" id="SSF53067">
    <property type="entry name" value="Actin-like ATPase domain"/>
    <property type="match status" value="2"/>
</dbReference>
<dbReference type="InterPro" id="IPR043129">
    <property type="entry name" value="ATPase_NBD"/>
</dbReference>
<dbReference type="Pfam" id="PF13412">
    <property type="entry name" value="HTH_24"/>
    <property type="match status" value="1"/>
</dbReference>
<reference evidence="4 5" key="1">
    <citation type="submission" date="2024-03" db="EMBL/GenBank/DDBJ databases">
        <title>Human intestinal bacterial collection.</title>
        <authorList>
            <person name="Pauvert C."/>
            <person name="Hitch T.C.A."/>
            <person name="Clavel T."/>
        </authorList>
    </citation>
    <scope>NUCLEOTIDE SEQUENCE [LARGE SCALE GENOMIC DNA]</scope>
    <source>
        <strain evidence="4 5">CLA-SR-H021</strain>
    </source>
</reference>
<evidence type="ECO:0000256" key="1">
    <source>
        <dbReference type="ARBA" id="ARBA00002486"/>
    </source>
</evidence>
<keyword evidence="3" id="KW-0119">Carbohydrate metabolism</keyword>
<evidence type="ECO:0000313" key="5">
    <source>
        <dbReference type="Proteomes" id="UP001454086"/>
    </source>
</evidence>
<dbReference type="PANTHER" id="PTHR18964:SF149">
    <property type="entry name" value="BIFUNCTIONAL UDP-N-ACETYLGLUCOSAMINE 2-EPIMERASE_N-ACETYLMANNOSAMINE KINASE"/>
    <property type="match status" value="1"/>
</dbReference>
<evidence type="ECO:0000313" key="4">
    <source>
        <dbReference type="EMBL" id="MEQ2427828.1"/>
    </source>
</evidence>
<keyword evidence="5" id="KW-1185">Reference proteome</keyword>
<dbReference type="InterPro" id="IPR036388">
    <property type="entry name" value="WH-like_DNA-bd_sf"/>
</dbReference>
<gene>
    <name evidence="4" type="ORF">WMQ36_22960</name>
</gene>
<evidence type="ECO:0000256" key="3">
    <source>
        <dbReference type="ARBA" id="ARBA00022629"/>
    </source>
</evidence>
<dbReference type="Gene3D" id="1.10.10.10">
    <property type="entry name" value="Winged helix-like DNA-binding domain superfamily/Winged helix DNA-binding domain"/>
    <property type="match status" value="1"/>
</dbReference>
<dbReference type="RefSeq" id="WP_008722065.1">
    <property type="nucleotide sequence ID" value="NZ_JBBMFM010000129.1"/>
</dbReference>
<proteinExistence type="inferred from homology"/>
<dbReference type="Gene3D" id="3.30.420.40">
    <property type="match status" value="2"/>
</dbReference>
<dbReference type="SUPFAM" id="SSF46785">
    <property type="entry name" value="Winged helix' DNA-binding domain"/>
    <property type="match status" value="1"/>
</dbReference>
<evidence type="ECO:0000256" key="2">
    <source>
        <dbReference type="ARBA" id="ARBA00006479"/>
    </source>
</evidence>
<comment type="caution">
    <text evidence="4">The sequence shown here is derived from an EMBL/GenBank/DDBJ whole genome shotgun (WGS) entry which is preliminary data.</text>
</comment>
<name>A0ABV1DBT4_9FIRM</name>
<protein>
    <submittedName>
        <fullName evidence="4">ROK family transcriptional regulator</fullName>
    </submittedName>
</protein>
<dbReference type="InterPro" id="IPR000600">
    <property type="entry name" value="ROK"/>
</dbReference>
<comment type="similarity">
    <text evidence="2">Belongs to the ROK (NagC/XylR) family.</text>
</comment>
<dbReference type="EMBL" id="JBBMFM010000129">
    <property type="protein sequence ID" value="MEQ2427828.1"/>
    <property type="molecule type" value="Genomic_DNA"/>
</dbReference>
<sequence>MDSTISNMQFSQDIQGNTFDIMQQNNRMLVLRLIKDAGKISRKSLSQLTKLNSSTITIIINELMEKGLVCESGLMEGENGRRVTGLTLNPHLFSCITITITTDYFSVSLYDINSHCLEAEKITMSVFNDITFSLVQIKEKVNSFIKKSSSYHLKVAGLAFALQGPFQFAPNECIMQSSSGYYVDIVRYFENAFHHPIIYDTTSNYAIYRYTCTKEYNYLQNQLAVYIGINYSVDMSVTFNRTLLKGLSFIPGSLGQLPVVNTNGREVPLASIISASEIVDRVKNMILYHPESVLFDKPSYHIRDIINAFYDGDPVALQIYSEVAIAIGRMIKTLIYILHPNRILLAGEIPNNETFQQMIINASVIYPSENSCNITTTMPQINVIQEERKTSNDPSMIGASMKVFNRILKSPELFSS</sequence>
<dbReference type="PANTHER" id="PTHR18964">
    <property type="entry name" value="ROK (REPRESSOR, ORF, KINASE) FAMILY"/>
    <property type="match status" value="1"/>
</dbReference>
<keyword evidence="3" id="KW-0859">Xylose metabolism</keyword>
<dbReference type="InterPro" id="IPR036390">
    <property type="entry name" value="WH_DNA-bd_sf"/>
</dbReference>
<organism evidence="4 5">
    <name type="scientific">Enterocloster hominis</name>
    <name type="common">ex Hitch et al. 2024</name>
    <dbReference type="NCBI Taxonomy" id="1917870"/>
    <lineage>
        <taxon>Bacteria</taxon>
        <taxon>Bacillati</taxon>
        <taxon>Bacillota</taxon>
        <taxon>Clostridia</taxon>
        <taxon>Lachnospirales</taxon>
        <taxon>Lachnospiraceae</taxon>
        <taxon>Enterocloster</taxon>
    </lineage>
</organism>
<dbReference type="Proteomes" id="UP001454086">
    <property type="component" value="Unassembled WGS sequence"/>
</dbReference>